<evidence type="ECO:0000256" key="3">
    <source>
        <dbReference type="ARBA" id="ARBA00022679"/>
    </source>
</evidence>
<protein>
    <recommendedName>
        <fullName evidence="2">RING-type E3 ubiquitin transferase</fullName>
        <ecNumber evidence="2">2.3.2.27</ecNumber>
    </recommendedName>
</protein>
<dbReference type="PROSITE" id="PS50089">
    <property type="entry name" value="ZF_RING_2"/>
    <property type="match status" value="1"/>
</dbReference>
<comment type="caution">
    <text evidence="11">The sequence shown here is derived from an EMBL/GenBank/DDBJ whole genome shotgun (WGS) entry which is preliminary data.</text>
</comment>
<feature type="compositionally biased region" description="Polar residues" evidence="9">
    <location>
        <begin position="25"/>
        <end position="37"/>
    </location>
</feature>
<evidence type="ECO:0000256" key="7">
    <source>
        <dbReference type="ARBA" id="ARBA00022833"/>
    </source>
</evidence>
<sequence length="338" mass="37618">MASADGPLASPDRRGLRRLLRLRNPSASSSQDQNLLISSSSLPPPPASSSGGKKKAFASAAFRSLGCSSSSAAQVYAPSSSAAAAVRSSADWEGKLPRRRRSKQSKKERRAHLSSSVSADVWCAPGISFVGDDSVDCVVSHREMVGRGGRIDVERTPRERPYYGRRGGSQEQVSSMSDSLFSRLYYHYAPFELEEAETARSSSSSYFGHDLPATIMLLHHRILLHGGDPYDRYRDWRLDVDQMTYEELLELGEKIGHVSTGLREDEIECCIRKVKHSIFDKCFSTEMERKCSICQEEYETEDEAGKLGCGHSYHMYCIRRWLLQKNACPVCKTAVSEA</sequence>
<dbReference type="EMBL" id="JBBWWR010000012">
    <property type="protein sequence ID" value="KAK8958150.1"/>
    <property type="molecule type" value="Genomic_DNA"/>
</dbReference>
<evidence type="ECO:0000256" key="9">
    <source>
        <dbReference type="SAM" id="MobiDB-lite"/>
    </source>
</evidence>
<feature type="compositionally biased region" description="Basic residues" evidence="9">
    <location>
        <begin position="97"/>
        <end position="112"/>
    </location>
</feature>
<evidence type="ECO:0000256" key="8">
    <source>
        <dbReference type="PROSITE-ProRule" id="PRU00175"/>
    </source>
</evidence>
<reference evidence="11 12" key="1">
    <citation type="journal article" date="2022" name="Nat. Plants">
        <title>Genomes of leafy and leafless Platanthera orchids illuminate the evolution of mycoheterotrophy.</title>
        <authorList>
            <person name="Li M.H."/>
            <person name="Liu K.W."/>
            <person name="Li Z."/>
            <person name="Lu H.C."/>
            <person name="Ye Q.L."/>
            <person name="Zhang D."/>
            <person name="Wang J.Y."/>
            <person name="Li Y.F."/>
            <person name="Zhong Z.M."/>
            <person name="Liu X."/>
            <person name="Yu X."/>
            <person name="Liu D.K."/>
            <person name="Tu X.D."/>
            <person name="Liu B."/>
            <person name="Hao Y."/>
            <person name="Liao X.Y."/>
            <person name="Jiang Y.T."/>
            <person name="Sun W.H."/>
            <person name="Chen J."/>
            <person name="Chen Y.Q."/>
            <person name="Ai Y."/>
            <person name="Zhai J.W."/>
            <person name="Wu S.S."/>
            <person name="Zhou Z."/>
            <person name="Hsiao Y.Y."/>
            <person name="Wu W.L."/>
            <person name="Chen Y.Y."/>
            <person name="Lin Y.F."/>
            <person name="Hsu J.L."/>
            <person name="Li C.Y."/>
            <person name="Wang Z.W."/>
            <person name="Zhao X."/>
            <person name="Zhong W.Y."/>
            <person name="Ma X.K."/>
            <person name="Ma L."/>
            <person name="Huang J."/>
            <person name="Chen G.Z."/>
            <person name="Huang M.Z."/>
            <person name="Huang L."/>
            <person name="Peng D.H."/>
            <person name="Luo Y.B."/>
            <person name="Zou S.Q."/>
            <person name="Chen S.P."/>
            <person name="Lan S."/>
            <person name="Tsai W.C."/>
            <person name="Van de Peer Y."/>
            <person name="Liu Z.J."/>
        </authorList>
    </citation>
    <scope>NUCLEOTIDE SEQUENCE [LARGE SCALE GENOMIC DNA]</scope>
    <source>
        <strain evidence="11">Lor288</strain>
    </source>
</reference>
<evidence type="ECO:0000256" key="6">
    <source>
        <dbReference type="ARBA" id="ARBA00022786"/>
    </source>
</evidence>
<comment type="catalytic activity">
    <reaction evidence="1">
        <text>S-ubiquitinyl-[E2 ubiquitin-conjugating enzyme]-L-cysteine + [acceptor protein]-L-lysine = [E2 ubiquitin-conjugating enzyme]-L-cysteine + N(6)-ubiquitinyl-[acceptor protein]-L-lysine.</text>
        <dbReference type="EC" id="2.3.2.27"/>
    </reaction>
</comment>
<keyword evidence="6" id="KW-0833">Ubl conjugation pathway</keyword>
<dbReference type="Pfam" id="PF13639">
    <property type="entry name" value="zf-RING_2"/>
    <property type="match status" value="1"/>
</dbReference>
<accession>A0ABR2M238</accession>
<evidence type="ECO:0000256" key="1">
    <source>
        <dbReference type="ARBA" id="ARBA00000900"/>
    </source>
</evidence>
<name>A0ABR2M238_9ASPA</name>
<dbReference type="PANTHER" id="PTHR22937:SF122">
    <property type="entry name" value="RING-TYPE E3 UBIQUITIN TRANSFERASE"/>
    <property type="match status" value="1"/>
</dbReference>
<dbReference type="InterPro" id="IPR001841">
    <property type="entry name" value="Znf_RING"/>
</dbReference>
<evidence type="ECO:0000256" key="2">
    <source>
        <dbReference type="ARBA" id="ARBA00012483"/>
    </source>
</evidence>
<feature type="domain" description="RING-type" evidence="10">
    <location>
        <begin position="291"/>
        <end position="332"/>
    </location>
</feature>
<feature type="region of interest" description="Disordered" evidence="9">
    <location>
        <begin position="87"/>
        <end position="112"/>
    </location>
</feature>
<dbReference type="EC" id="2.3.2.27" evidence="2"/>
<keyword evidence="3" id="KW-0808">Transferase</keyword>
<proteinExistence type="predicted"/>
<dbReference type="SUPFAM" id="SSF57850">
    <property type="entry name" value="RING/U-box"/>
    <property type="match status" value="1"/>
</dbReference>
<dbReference type="InterPro" id="IPR045191">
    <property type="entry name" value="MBR1/2-like"/>
</dbReference>
<evidence type="ECO:0000259" key="10">
    <source>
        <dbReference type="PROSITE" id="PS50089"/>
    </source>
</evidence>
<evidence type="ECO:0000313" key="12">
    <source>
        <dbReference type="Proteomes" id="UP001412067"/>
    </source>
</evidence>
<evidence type="ECO:0000256" key="4">
    <source>
        <dbReference type="ARBA" id="ARBA00022723"/>
    </source>
</evidence>
<organism evidence="11 12">
    <name type="scientific">Platanthera guangdongensis</name>
    <dbReference type="NCBI Taxonomy" id="2320717"/>
    <lineage>
        <taxon>Eukaryota</taxon>
        <taxon>Viridiplantae</taxon>
        <taxon>Streptophyta</taxon>
        <taxon>Embryophyta</taxon>
        <taxon>Tracheophyta</taxon>
        <taxon>Spermatophyta</taxon>
        <taxon>Magnoliopsida</taxon>
        <taxon>Liliopsida</taxon>
        <taxon>Asparagales</taxon>
        <taxon>Orchidaceae</taxon>
        <taxon>Orchidoideae</taxon>
        <taxon>Orchideae</taxon>
        <taxon>Orchidinae</taxon>
        <taxon>Platanthera</taxon>
    </lineage>
</organism>
<keyword evidence="5 8" id="KW-0863">Zinc-finger</keyword>
<dbReference type="Proteomes" id="UP001412067">
    <property type="component" value="Unassembled WGS sequence"/>
</dbReference>
<keyword evidence="12" id="KW-1185">Reference proteome</keyword>
<dbReference type="InterPro" id="IPR013083">
    <property type="entry name" value="Znf_RING/FYVE/PHD"/>
</dbReference>
<keyword evidence="7" id="KW-0862">Zinc</keyword>
<evidence type="ECO:0000256" key="5">
    <source>
        <dbReference type="ARBA" id="ARBA00022771"/>
    </source>
</evidence>
<feature type="region of interest" description="Disordered" evidence="9">
    <location>
        <begin position="21"/>
        <end position="55"/>
    </location>
</feature>
<dbReference type="Gene3D" id="3.30.40.10">
    <property type="entry name" value="Zinc/RING finger domain, C3HC4 (zinc finger)"/>
    <property type="match status" value="1"/>
</dbReference>
<dbReference type="SMART" id="SM00184">
    <property type="entry name" value="RING"/>
    <property type="match status" value="1"/>
</dbReference>
<keyword evidence="4" id="KW-0479">Metal-binding</keyword>
<evidence type="ECO:0000313" key="11">
    <source>
        <dbReference type="EMBL" id="KAK8958150.1"/>
    </source>
</evidence>
<gene>
    <name evidence="11" type="primary">BBR</name>
    <name evidence="11" type="ORF">KSP40_PGU020974</name>
</gene>
<dbReference type="PANTHER" id="PTHR22937">
    <property type="entry name" value="E3 UBIQUITIN-PROTEIN LIGASE RNF165"/>
    <property type="match status" value="1"/>
</dbReference>